<dbReference type="RefSeq" id="WP_211977577.1">
    <property type="nucleotide sequence ID" value="NZ_JAGTXB010000036.1"/>
</dbReference>
<accession>A0ABS5JD51</accession>
<dbReference type="PANTHER" id="PTHR46797">
    <property type="entry name" value="HTH-TYPE TRANSCRIPTIONAL REGULATOR"/>
    <property type="match status" value="1"/>
</dbReference>
<dbReference type="InterPro" id="IPR050807">
    <property type="entry name" value="TransReg_Diox_bact_type"/>
</dbReference>
<dbReference type="CDD" id="cd00093">
    <property type="entry name" value="HTH_XRE"/>
    <property type="match status" value="1"/>
</dbReference>
<feature type="domain" description="HTH cro/C1-type" evidence="2">
    <location>
        <begin position="17"/>
        <end position="71"/>
    </location>
</feature>
<protein>
    <submittedName>
        <fullName evidence="3">Helix-turn-helix transcriptional regulator</fullName>
    </submittedName>
</protein>
<name>A0ABS5JD51_9BACT</name>
<sequence>MDDIEEQKILKEFGKRLQKLRKAKKLSIRNFAYAAELSVSYVQKLEAGMSNPSYTTLIKIVNTLGLELNEFNMRS</sequence>
<dbReference type="InterPro" id="IPR001387">
    <property type="entry name" value="Cro/C1-type_HTH"/>
</dbReference>
<keyword evidence="1" id="KW-0238">DNA-binding</keyword>
<comment type="caution">
    <text evidence="3">The sequence shown here is derived from an EMBL/GenBank/DDBJ whole genome shotgun (WGS) entry which is preliminary data.</text>
</comment>
<dbReference type="EMBL" id="JAGTXB010000036">
    <property type="protein sequence ID" value="MBS0032412.1"/>
    <property type="molecule type" value="Genomic_DNA"/>
</dbReference>
<evidence type="ECO:0000259" key="2">
    <source>
        <dbReference type="PROSITE" id="PS50943"/>
    </source>
</evidence>
<gene>
    <name evidence="3" type="ORF">KE626_34085</name>
</gene>
<dbReference type="SMART" id="SM00530">
    <property type="entry name" value="HTH_XRE"/>
    <property type="match status" value="1"/>
</dbReference>
<evidence type="ECO:0000256" key="1">
    <source>
        <dbReference type="ARBA" id="ARBA00023125"/>
    </source>
</evidence>
<evidence type="ECO:0000313" key="4">
    <source>
        <dbReference type="Proteomes" id="UP000676386"/>
    </source>
</evidence>
<dbReference type="Pfam" id="PF01381">
    <property type="entry name" value="HTH_3"/>
    <property type="match status" value="1"/>
</dbReference>
<proteinExistence type="predicted"/>
<dbReference type="Proteomes" id="UP000676386">
    <property type="component" value="Unassembled WGS sequence"/>
</dbReference>
<dbReference type="PANTHER" id="PTHR46797:SF1">
    <property type="entry name" value="METHYLPHOSPHONATE SYNTHASE"/>
    <property type="match status" value="1"/>
</dbReference>
<dbReference type="SUPFAM" id="SSF47413">
    <property type="entry name" value="lambda repressor-like DNA-binding domains"/>
    <property type="match status" value="1"/>
</dbReference>
<evidence type="ECO:0000313" key="3">
    <source>
        <dbReference type="EMBL" id="MBS0032412.1"/>
    </source>
</evidence>
<dbReference type="InterPro" id="IPR010982">
    <property type="entry name" value="Lambda_DNA-bd_dom_sf"/>
</dbReference>
<reference evidence="3 4" key="1">
    <citation type="submission" date="2021-04" db="EMBL/GenBank/DDBJ databases">
        <title>Chitinophaga sp. nov., isolated from the rhizosphere soil.</title>
        <authorList>
            <person name="He S."/>
        </authorList>
    </citation>
    <scope>NUCLEOTIDE SEQUENCE [LARGE SCALE GENOMIC DNA]</scope>
    <source>
        <strain evidence="3 4">2R12</strain>
    </source>
</reference>
<organism evidence="3 4">
    <name type="scientific">Chitinophaga hostae</name>
    <dbReference type="NCBI Taxonomy" id="2831022"/>
    <lineage>
        <taxon>Bacteria</taxon>
        <taxon>Pseudomonadati</taxon>
        <taxon>Bacteroidota</taxon>
        <taxon>Chitinophagia</taxon>
        <taxon>Chitinophagales</taxon>
        <taxon>Chitinophagaceae</taxon>
        <taxon>Chitinophaga</taxon>
    </lineage>
</organism>
<dbReference type="Gene3D" id="1.10.260.40">
    <property type="entry name" value="lambda repressor-like DNA-binding domains"/>
    <property type="match status" value="1"/>
</dbReference>
<keyword evidence="4" id="KW-1185">Reference proteome</keyword>
<dbReference type="PROSITE" id="PS50943">
    <property type="entry name" value="HTH_CROC1"/>
    <property type="match status" value="1"/>
</dbReference>